<reference evidence="1" key="1">
    <citation type="submission" date="2024-05" db="EMBL/GenBank/DDBJ databases">
        <title>Isolation and characterization of Sporomusa carbonis sp. nov., a carboxydotrophic hydrogenogen in the genus of Sporomusa isolated from a charcoal burning pile.</title>
        <authorList>
            <person name="Boeer T."/>
            <person name="Rosenbaum F."/>
            <person name="Eysell L."/>
            <person name="Mueller V."/>
            <person name="Daniel R."/>
            <person name="Poehlein A."/>
        </authorList>
    </citation>
    <scope>NUCLEOTIDE SEQUENCE [LARGE SCALE GENOMIC DNA]</scope>
    <source>
        <strain evidence="1">DSM 10669</strain>
    </source>
</reference>
<name>A0ABZ3IGH5_9FIRM</name>
<dbReference type="Proteomes" id="UP000216752">
    <property type="component" value="Chromosome"/>
</dbReference>
<evidence type="ECO:0000313" key="1">
    <source>
        <dbReference type="EMBL" id="XFO64777.1"/>
    </source>
</evidence>
<dbReference type="RefSeq" id="WP_094607751.1">
    <property type="nucleotide sequence ID" value="NZ_CP155573.1"/>
</dbReference>
<accession>A0ABZ3IGH5</accession>
<dbReference type="InterPro" id="IPR036388">
    <property type="entry name" value="WH-like_DNA-bd_sf"/>
</dbReference>
<sequence length="181" mass="20911">MAAKEAKEVNIQKIIEQAVDKAVKATMFLGADQARTETKNLFKQTEIRLYAYSELRNNIAKYNLDIKDLRCESPGRSKDIASFSTHGGGIKFTEEEIQEARIMILQKKIYRDQTEIDEIEFALEAVQNDEYYPIIEMRYFKGMKDDKIAEIVSCDPSTIRRNKNRMIRRIAVKLYGAQAVC</sequence>
<evidence type="ECO:0000313" key="2">
    <source>
        <dbReference type="Proteomes" id="UP000216752"/>
    </source>
</evidence>
<proteinExistence type="predicted"/>
<dbReference type="SUPFAM" id="SSF88659">
    <property type="entry name" value="Sigma3 and sigma4 domains of RNA polymerase sigma factors"/>
    <property type="match status" value="1"/>
</dbReference>
<dbReference type="EMBL" id="CP155573">
    <property type="protein sequence ID" value="XFO64777.1"/>
    <property type="molecule type" value="Genomic_DNA"/>
</dbReference>
<dbReference type="InterPro" id="IPR013324">
    <property type="entry name" value="RNA_pol_sigma_r3/r4-like"/>
</dbReference>
<gene>
    <name evidence="1" type="ORF">SPSIL_008860</name>
</gene>
<dbReference type="Gene3D" id="1.10.10.10">
    <property type="entry name" value="Winged helix-like DNA-binding domain superfamily/Winged helix DNA-binding domain"/>
    <property type="match status" value="1"/>
</dbReference>
<organism evidence="1 2">
    <name type="scientific">Sporomusa silvacetica DSM 10669</name>
    <dbReference type="NCBI Taxonomy" id="1123289"/>
    <lineage>
        <taxon>Bacteria</taxon>
        <taxon>Bacillati</taxon>
        <taxon>Bacillota</taxon>
        <taxon>Negativicutes</taxon>
        <taxon>Selenomonadales</taxon>
        <taxon>Sporomusaceae</taxon>
        <taxon>Sporomusa</taxon>
    </lineage>
</organism>
<protein>
    <submittedName>
        <fullName evidence="1">Uncharacterized protein</fullName>
    </submittedName>
</protein>
<keyword evidence="2" id="KW-1185">Reference proteome</keyword>